<proteinExistence type="predicted"/>
<feature type="domain" description="HTH araC/xylS-type" evidence="5">
    <location>
        <begin position="166"/>
        <end position="263"/>
    </location>
</feature>
<dbReference type="RefSeq" id="WP_066470627.1">
    <property type="nucleotide sequence ID" value="NZ_BCNT01000001.1"/>
</dbReference>
<dbReference type="InterPro" id="IPR018060">
    <property type="entry name" value="HTH_AraC"/>
</dbReference>
<organism evidence="6 7">
    <name type="scientific">Comamonas terrae</name>
    <dbReference type="NCBI Taxonomy" id="673548"/>
    <lineage>
        <taxon>Bacteria</taxon>
        <taxon>Pseudomonadati</taxon>
        <taxon>Pseudomonadota</taxon>
        <taxon>Betaproteobacteria</taxon>
        <taxon>Burkholderiales</taxon>
        <taxon>Comamonadaceae</taxon>
        <taxon>Comamonas</taxon>
    </lineage>
</organism>
<dbReference type="Gene3D" id="2.60.120.10">
    <property type="entry name" value="Jelly Rolls"/>
    <property type="match status" value="1"/>
</dbReference>
<evidence type="ECO:0000256" key="3">
    <source>
        <dbReference type="ARBA" id="ARBA00023159"/>
    </source>
</evidence>
<accession>A0ABW5UK63</accession>
<dbReference type="SUPFAM" id="SSF51182">
    <property type="entry name" value="RmlC-like cupins"/>
    <property type="match status" value="1"/>
</dbReference>
<dbReference type="Pfam" id="PF12833">
    <property type="entry name" value="HTH_18"/>
    <property type="match status" value="1"/>
</dbReference>
<dbReference type="PROSITE" id="PS00041">
    <property type="entry name" value="HTH_ARAC_FAMILY_1"/>
    <property type="match status" value="1"/>
</dbReference>
<dbReference type="PRINTS" id="PR00032">
    <property type="entry name" value="HTHARAC"/>
</dbReference>
<dbReference type="Gene3D" id="1.10.10.60">
    <property type="entry name" value="Homeodomain-like"/>
    <property type="match status" value="2"/>
</dbReference>
<evidence type="ECO:0000259" key="5">
    <source>
        <dbReference type="PROSITE" id="PS01124"/>
    </source>
</evidence>
<comment type="caution">
    <text evidence="6">The sequence shown here is derived from an EMBL/GenBank/DDBJ whole genome shotgun (WGS) entry which is preliminary data.</text>
</comment>
<dbReference type="EMBL" id="JBHUMV010000003">
    <property type="protein sequence ID" value="MFD2753885.1"/>
    <property type="molecule type" value="Genomic_DNA"/>
</dbReference>
<protein>
    <submittedName>
        <fullName evidence="6">AraC family transcriptional regulator</fullName>
    </submittedName>
</protein>
<keyword evidence="1" id="KW-0805">Transcription regulation</keyword>
<evidence type="ECO:0000256" key="2">
    <source>
        <dbReference type="ARBA" id="ARBA00023125"/>
    </source>
</evidence>
<dbReference type="PANTHER" id="PTHR11019:SF159">
    <property type="entry name" value="TRANSCRIPTIONAL REGULATOR-RELATED"/>
    <property type="match status" value="1"/>
</dbReference>
<dbReference type="InterPro" id="IPR018062">
    <property type="entry name" value="HTH_AraC-typ_CS"/>
</dbReference>
<evidence type="ECO:0000313" key="7">
    <source>
        <dbReference type="Proteomes" id="UP001597463"/>
    </source>
</evidence>
<dbReference type="InterPro" id="IPR009057">
    <property type="entry name" value="Homeodomain-like_sf"/>
</dbReference>
<dbReference type="SMART" id="SM00342">
    <property type="entry name" value="HTH_ARAC"/>
    <property type="match status" value="1"/>
</dbReference>
<dbReference type="Pfam" id="PF02311">
    <property type="entry name" value="AraC_binding"/>
    <property type="match status" value="1"/>
</dbReference>
<dbReference type="InterPro" id="IPR011051">
    <property type="entry name" value="RmlC_Cupin_sf"/>
</dbReference>
<keyword evidence="2" id="KW-0238">DNA-binding</keyword>
<evidence type="ECO:0000313" key="6">
    <source>
        <dbReference type="EMBL" id="MFD2753885.1"/>
    </source>
</evidence>
<gene>
    <name evidence="6" type="ORF">ACFSW6_07270</name>
</gene>
<keyword evidence="4" id="KW-0804">Transcription</keyword>
<name>A0ABW5UK63_9BURK</name>
<dbReference type="InterPro" id="IPR014710">
    <property type="entry name" value="RmlC-like_jellyroll"/>
</dbReference>
<reference evidence="7" key="1">
    <citation type="journal article" date="2019" name="Int. J. Syst. Evol. Microbiol.">
        <title>The Global Catalogue of Microorganisms (GCM) 10K type strain sequencing project: providing services to taxonomists for standard genome sequencing and annotation.</title>
        <authorList>
            <consortium name="The Broad Institute Genomics Platform"/>
            <consortium name="The Broad Institute Genome Sequencing Center for Infectious Disease"/>
            <person name="Wu L."/>
            <person name="Ma J."/>
        </authorList>
    </citation>
    <scope>NUCLEOTIDE SEQUENCE [LARGE SCALE GENOMIC DNA]</scope>
    <source>
        <strain evidence="7">TISTR 1906</strain>
    </source>
</reference>
<keyword evidence="7" id="KW-1185">Reference proteome</keyword>
<dbReference type="PANTHER" id="PTHR11019">
    <property type="entry name" value="HTH-TYPE TRANSCRIPTIONAL REGULATOR NIMR"/>
    <property type="match status" value="1"/>
</dbReference>
<dbReference type="InterPro" id="IPR003313">
    <property type="entry name" value="AraC-bd"/>
</dbReference>
<evidence type="ECO:0000256" key="4">
    <source>
        <dbReference type="ARBA" id="ARBA00023163"/>
    </source>
</evidence>
<dbReference type="CDD" id="cd06124">
    <property type="entry name" value="cupin_NimR-like_N"/>
    <property type="match status" value="1"/>
</dbReference>
<dbReference type="SUPFAM" id="SSF46689">
    <property type="entry name" value="Homeodomain-like"/>
    <property type="match status" value="1"/>
</dbReference>
<dbReference type="Proteomes" id="UP001597463">
    <property type="component" value="Unassembled WGS sequence"/>
</dbReference>
<sequence>MPDRPTPETLAQDLARVENSSAPVSCRATNYPPGWEVLPHAHTKHQLIHALQGVMVVHSEAGHWVVPPSRGLWMPAGMTHSIRCIGEVHMRSLYVQRHAAPQLFENCQVVGISALLRELIRAAMEVGPAYAPDSRDGRLMRLLLDELHALPVLPLHLPMPSDARAQKICRRLLQQPDDASTLADWAAHLQIDVKTIQRLFASQTGMTFGQWRQQARLLRALELLATGERIIDIALALGYDSPGAFATMFRKHFGQAPSQFFDAR</sequence>
<dbReference type="PROSITE" id="PS01124">
    <property type="entry name" value="HTH_ARAC_FAMILY_2"/>
    <property type="match status" value="1"/>
</dbReference>
<dbReference type="InterPro" id="IPR020449">
    <property type="entry name" value="Tscrpt_reg_AraC-type_HTH"/>
</dbReference>
<keyword evidence="3" id="KW-0010">Activator</keyword>
<evidence type="ECO:0000256" key="1">
    <source>
        <dbReference type="ARBA" id="ARBA00023015"/>
    </source>
</evidence>